<dbReference type="InterPro" id="IPR015813">
    <property type="entry name" value="Pyrv/PenolPyrv_kinase-like_dom"/>
</dbReference>
<evidence type="ECO:0000256" key="4">
    <source>
        <dbReference type="PIRSR" id="PIRSR001362-1"/>
    </source>
</evidence>
<feature type="binding site" evidence="5">
    <location>
        <position position="275"/>
    </location>
    <ligand>
        <name>substrate</name>
    </ligand>
</feature>
<sequence length="568" mass="62378">MLSVRSKVRRPANFCNIRSISLKLPSLPLQTPSLDEEQAQYESRVSEMAAFFTLPRFNSTKRPYTAADIVSKQGSLPVLPLPSTLLADKLYGILSKAAEASKPIHTMGAIDPVQMTQIARHQQVVYISGWACSSLLTTGNNDVGPDFGDYPYTTVPNQVHRIFRAQQLHDKKHYDERMMATPEQRAKMDFIDYLRPIIADADTGHGGTSAVMKLVKLFAESGAAGIHMEDQLHGGKKCGHLAGKVLVPTSTHISRLVAARFQLDLMKNTMLLIARTDAESAKLLSSTVDLEDQEFILGTTVPGKALAEVLAMAESRGASGSEIDQLEKDWTETHQMCTFNQAVEREINQSTIANKPAALKAYLDAAAGHSIVDARDIARDLLGASVYWDCDLTRTREGYYHFAGGLEPAVKRAMAFAPYADLLWLETKTPDLEQARSFASKIREKYPGKLLVYNLSPSFNWSSHGFSDADLKAFVFELAKSGFVLQLISLAGLHSNATATAELSARFKEDGMLAYVDLVQRKEKEIGCDVLTHQKWSGANYIDRILSTVSSGSSSTSAVGKESTENSF</sequence>
<comment type="similarity">
    <text evidence="1 3">Belongs to the isocitrate lyase/PEP mutase superfamily. Isocitrate lyase family.</text>
</comment>
<dbReference type="InterPro" id="IPR039556">
    <property type="entry name" value="ICL/PEPM"/>
</dbReference>
<evidence type="ECO:0000256" key="6">
    <source>
        <dbReference type="PIRSR" id="PIRSR001362-3"/>
    </source>
</evidence>
<keyword evidence="2 3" id="KW-0456">Lyase</keyword>
<dbReference type="AlphaFoldDB" id="A0AA38PX37"/>
<proteinExistence type="inferred from homology"/>
<reference evidence="7" key="1">
    <citation type="submission" date="2022-08" db="EMBL/GenBank/DDBJ databases">
        <authorList>
            <consortium name="DOE Joint Genome Institute"/>
            <person name="Min B."/>
            <person name="Riley R."/>
            <person name="Sierra-Patev S."/>
            <person name="Naranjo-Ortiz M."/>
            <person name="Looney B."/>
            <person name="Konkel Z."/>
            <person name="Slot J.C."/>
            <person name="Sakamoto Y."/>
            <person name="Steenwyk J.L."/>
            <person name="Rokas A."/>
            <person name="Carro J."/>
            <person name="Camarero S."/>
            <person name="Ferreira P."/>
            <person name="Molpeceres G."/>
            <person name="Ruiz-Duenas F.J."/>
            <person name="Serrano A."/>
            <person name="Henrissat B."/>
            <person name="Drula E."/>
            <person name="Hughes K.W."/>
            <person name="Mata J.L."/>
            <person name="Ishikawa N.K."/>
            <person name="Vargas-Isla R."/>
            <person name="Ushijima S."/>
            <person name="Smith C.A."/>
            <person name="Ahrendt S."/>
            <person name="Andreopoulos W."/>
            <person name="He G."/>
            <person name="Labutti K."/>
            <person name="Lipzen A."/>
            <person name="Ng V."/>
            <person name="Sandor L."/>
            <person name="Barry K."/>
            <person name="Martinez A.T."/>
            <person name="Xiao Y."/>
            <person name="Gibbons J.G."/>
            <person name="Terashima K."/>
            <person name="Hibbett D.S."/>
            <person name="Grigoriev I.V."/>
        </authorList>
    </citation>
    <scope>NUCLEOTIDE SEQUENCE</scope>
    <source>
        <strain evidence="7">TFB7829</strain>
    </source>
</reference>
<evidence type="ECO:0000256" key="1">
    <source>
        <dbReference type="ARBA" id="ARBA00005704"/>
    </source>
</evidence>
<evidence type="ECO:0000256" key="3">
    <source>
        <dbReference type="PIRNR" id="PIRNR001362"/>
    </source>
</evidence>
<dbReference type="GO" id="GO:0046872">
    <property type="term" value="F:metal ion binding"/>
    <property type="evidence" value="ECO:0007669"/>
    <property type="project" value="UniProtKB-KW"/>
</dbReference>
<protein>
    <recommendedName>
        <fullName evidence="3">Isocitrate lyase</fullName>
    </recommendedName>
</protein>
<dbReference type="PIRSF" id="PIRSF001362">
    <property type="entry name" value="Isocit_lyase"/>
    <property type="match status" value="1"/>
</dbReference>
<evidence type="ECO:0000256" key="2">
    <source>
        <dbReference type="ARBA" id="ARBA00023239"/>
    </source>
</evidence>
<dbReference type="GO" id="GO:0019629">
    <property type="term" value="P:propionate catabolic process, 2-methylcitrate cycle"/>
    <property type="evidence" value="ECO:0007669"/>
    <property type="project" value="TreeGrafter"/>
</dbReference>
<dbReference type="InterPro" id="IPR018523">
    <property type="entry name" value="Isocitrate_lyase_ph_CS"/>
</dbReference>
<feature type="binding site" evidence="6">
    <location>
        <position position="200"/>
    </location>
    <ligand>
        <name>Mg(2+)</name>
        <dbReference type="ChEBI" id="CHEBI:18420"/>
    </ligand>
</feature>
<dbReference type="NCBIfam" id="TIGR01346">
    <property type="entry name" value="isocit_lyase"/>
    <property type="match status" value="1"/>
</dbReference>
<name>A0AA38PX37_9AGAR</name>
<dbReference type="PROSITE" id="PS00161">
    <property type="entry name" value="ISOCITRATE_LYASE"/>
    <property type="match status" value="1"/>
</dbReference>
<feature type="active site" description="Proton acceptor" evidence="4">
    <location>
        <position position="238"/>
    </location>
</feature>
<feature type="binding site" evidence="5">
    <location>
        <begin position="239"/>
        <end position="240"/>
    </location>
    <ligand>
        <name>substrate</name>
    </ligand>
</feature>
<dbReference type="GO" id="GO:0004451">
    <property type="term" value="F:isocitrate lyase activity"/>
    <property type="evidence" value="ECO:0007669"/>
    <property type="project" value="InterPro"/>
</dbReference>
<accession>A0AA38PX37</accession>
<evidence type="ECO:0000256" key="5">
    <source>
        <dbReference type="PIRSR" id="PIRSR001362-2"/>
    </source>
</evidence>
<dbReference type="Pfam" id="PF00463">
    <property type="entry name" value="ICL"/>
    <property type="match status" value="1"/>
</dbReference>
<dbReference type="PANTHER" id="PTHR21631:SF13">
    <property type="entry name" value="MITOCHONDRIAL 2-METHYLISOCITRATE LYASE ICL2"/>
    <property type="match status" value="1"/>
</dbReference>
<comment type="cofactor">
    <cofactor evidence="6">
        <name>Mg(2+)</name>
        <dbReference type="ChEBI" id="CHEBI:18420"/>
    </cofactor>
    <text evidence="6">Can also use Mn(2+) ion.</text>
</comment>
<keyword evidence="6" id="KW-0479">Metal-binding</keyword>
<keyword evidence="6" id="KW-0460">Magnesium</keyword>
<dbReference type="EMBL" id="MU802027">
    <property type="protein sequence ID" value="KAJ3983309.1"/>
    <property type="molecule type" value="Genomic_DNA"/>
</dbReference>
<feature type="binding site" evidence="5">
    <location>
        <begin position="128"/>
        <end position="130"/>
    </location>
    <ligand>
        <name>substrate</name>
    </ligand>
</feature>
<dbReference type="GO" id="GO:0046421">
    <property type="term" value="F:methylisocitrate lyase activity"/>
    <property type="evidence" value="ECO:0007669"/>
    <property type="project" value="TreeGrafter"/>
</dbReference>
<feature type="binding site" evidence="5">
    <location>
        <position position="489"/>
    </location>
    <ligand>
        <name>substrate</name>
    </ligand>
</feature>
<dbReference type="GO" id="GO:0005759">
    <property type="term" value="C:mitochondrial matrix"/>
    <property type="evidence" value="ECO:0007669"/>
    <property type="project" value="TreeGrafter"/>
</dbReference>
<dbReference type="PANTHER" id="PTHR21631">
    <property type="entry name" value="ISOCITRATE LYASE/MALATE SYNTHASE"/>
    <property type="match status" value="1"/>
</dbReference>
<comment type="caution">
    <text evidence="7">The sequence shown here is derived from an EMBL/GenBank/DDBJ whole genome shotgun (WGS) entry which is preliminary data.</text>
</comment>
<dbReference type="InterPro" id="IPR040442">
    <property type="entry name" value="Pyrv_kinase-like_dom_sf"/>
</dbReference>
<evidence type="ECO:0000313" key="8">
    <source>
        <dbReference type="Proteomes" id="UP001163850"/>
    </source>
</evidence>
<dbReference type="Gene3D" id="3.20.20.60">
    <property type="entry name" value="Phosphoenolpyruvate-binding domains"/>
    <property type="match status" value="1"/>
</dbReference>
<dbReference type="CDD" id="cd00377">
    <property type="entry name" value="ICL_PEPM"/>
    <property type="match status" value="1"/>
</dbReference>
<dbReference type="SUPFAM" id="SSF51621">
    <property type="entry name" value="Phosphoenolpyruvate/pyruvate domain"/>
    <property type="match status" value="1"/>
</dbReference>
<feature type="binding site" evidence="5">
    <location>
        <begin position="454"/>
        <end position="458"/>
    </location>
    <ligand>
        <name>substrate</name>
    </ligand>
</feature>
<dbReference type="Proteomes" id="UP001163850">
    <property type="component" value="Unassembled WGS sequence"/>
</dbReference>
<dbReference type="Gene3D" id="1.10.10.850">
    <property type="match status" value="1"/>
</dbReference>
<dbReference type="InterPro" id="IPR006254">
    <property type="entry name" value="Isocitrate_lyase"/>
</dbReference>
<gene>
    <name evidence="7" type="ORF">F5890DRAFT_1414032</name>
</gene>
<evidence type="ECO:0000313" key="7">
    <source>
        <dbReference type="EMBL" id="KAJ3983309.1"/>
    </source>
</evidence>
<organism evidence="7 8">
    <name type="scientific">Lentinula detonsa</name>
    <dbReference type="NCBI Taxonomy" id="2804962"/>
    <lineage>
        <taxon>Eukaryota</taxon>
        <taxon>Fungi</taxon>
        <taxon>Dikarya</taxon>
        <taxon>Basidiomycota</taxon>
        <taxon>Agaricomycotina</taxon>
        <taxon>Agaricomycetes</taxon>
        <taxon>Agaricomycetidae</taxon>
        <taxon>Agaricales</taxon>
        <taxon>Marasmiineae</taxon>
        <taxon>Omphalotaceae</taxon>
        <taxon>Lentinula</taxon>
    </lineage>
</organism>